<proteinExistence type="predicted"/>
<accession>A0A255Z5A7</accession>
<dbReference type="InterPro" id="IPR025737">
    <property type="entry name" value="FApF"/>
</dbReference>
<dbReference type="OrthoDB" id="1421312at2"/>
<organism evidence="3 4">
    <name type="scientific">Flavobacterium cyanobacteriorum</name>
    <dbReference type="NCBI Taxonomy" id="2022802"/>
    <lineage>
        <taxon>Bacteria</taxon>
        <taxon>Pseudomonadati</taxon>
        <taxon>Bacteroidota</taxon>
        <taxon>Flavobacteriia</taxon>
        <taxon>Flavobacteriales</taxon>
        <taxon>Flavobacteriaceae</taxon>
        <taxon>Flavobacterium</taxon>
    </lineage>
</organism>
<dbReference type="EMBL" id="NOXV01000275">
    <property type="protein sequence ID" value="OYQ36094.1"/>
    <property type="molecule type" value="Genomic_DNA"/>
</dbReference>
<evidence type="ECO:0000313" key="3">
    <source>
        <dbReference type="EMBL" id="OYQ36094.1"/>
    </source>
</evidence>
<comment type="caution">
    <text evidence="3">The sequence shown here is derived from an EMBL/GenBank/DDBJ whole genome shotgun (WGS) entry which is preliminary data.</text>
</comment>
<feature type="signal peptide" evidence="2">
    <location>
        <begin position="1"/>
        <end position="21"/>
    </location>
</feature>
<sequence length="338" mass="38993">MHTIKKSLAGMALLASTLTYSQYTDEINTNRPGESMGAFSVGKTIIQAEAGIYGIKEDHDVLNYKTRGIGFDLMLRYGAILEELEFIADIQYQFDQYEDALSVTNRNDFKQLILGAKYLIYDPDKNYNPKPNLLSWKANHKFNWRKLVPAVAVFAGANFPGNDNPYTFRNDKISPKVMAITQHHWEKWVWVNNFIYDKFTTEYPSIGYISTMTRGFNERWSGFIEFQGYSSDYYADGLGRIGAAWLLSSNMQVDASITSNLKNTPSILYGGIGFSWRFDDNYEEIFMPLEGSREEEFRQQAKQEKQKKKKLKEARRERIKKRKEAKAAAEQETPPTEE</sequence>
<protein>
    <recommendedName>
        <fullName evidence="5">Phenol meta deg superfamily protein</fullName>
    </recommendedName>
</protein>
<dbReference type="RefSeq" id="WP_094415238.1">
    <property type="nucleotide sequence ID" value="NZ_NOXV01000275.1"/>
</dbReference>
<evidence type="ECO:0000313" key="4">
    <source>
        <dbReference type="Proteomes" id="UP000216605"/>
    </source>
</evidence>
<reference evidence="3 4" key="1">
    <citation type="submission" date="2017-07" db="EMBL/GenBank/DDBJ databases">
        <title>Flavobacterium cyanobacteriorum sp. nov., isolated from cyanobacterial aggregates in a eutrophic lake.</title>
        <authorList>
            <person name="Cai H."/>
        </authorList>
    </citation>
    <scope>NUCLEOTIDE SEQUENCE [LARGE SCALE GENOMIC DNA]</scope>
    <source>
        <strain evidence="3 4">TH021</strain>
    </source>
</reference>
<evidence type="ECO:0000256" key="1">
    <source>
        <dbReference type="SAM" id="MobiDB-lite"/>
    </source>
</evidence>
<evidence type="ECO:0008006" key="5">
    <source>
        <dbReference type="Google" id="ProtNLM"/>
    </source>
</evidence>
<keyword evidence="2" id="KW-0732">Signal</keyword>
<dbReference type="Pfam" id="PF13557">
    <property type="entry name" value="Phenol_MetA_deg"/>
    <property type="match status" value="1"/>
</dbReference>
<name>A0A255Z5A7_9FLAO</name>
<feature type="chain" id="PRO_5012761869" description="Phenol meta deg superfamily protein" evidence="2">
    <location>
        <begin position="22"/>
        <end position="338"/>
    </location>
</feature>
<keyword evidence="4" id="KW-1185">Reference proteome</keyword>
<gene>
    <name evidence="3" type="ORF">CHU92_10235</name>
</gene>
<evidence type="ECO:0000256" key="2">
    <source>
        <dbReference type="SAM" id="SignalP"/>
    </source>
</evidence>
<feature type="region of interest" description="Disordered" evidence="1">
    <location>
        <begin position="296"/>
        <end position="338"/>
    </location>
</feature>
<feature type="compositionally biased region" description="Basic residues" evidence="1">
    <location>
        <begin position="305"/>
        <end position="324"/>
    </location>
</feature>
<dbReference type="Proteomes" id="UP000216605">
    <property type="component" value="Unassembled WGS sequence"/>
</dbReference>
<dbReference type="AlphaFoldDB" id="A0A255Z5A7"/>